<keyword evidence="13" id="KW-0902">Two-component regulatory system</keyword>
<dbReference type="Proteomes" id="UP000295506">
    <property type="component" value="Unassembled WGS sequence"/>
</dbReference>
<evidence type="ECO:0000256" key="9">
    <source>
        <dbReference type="ARBA" id="ARBA00022741"/>
    </source>
</evidence>
<evidence type="ECO:0000256" key="4">
    <source>
        <dbReference type="ARBA" id="ARBA00022475"/>
    </source>
</evidence>
<dbReference type="CDD" id="cd12914">
    <property type="entry name" value="PDC1_DGC_like"/>
    <property type="match status" value="1"/>
</dbReference>
<keyword evidence="21" id="KW-1185">Reference proteome</keyword>
<dbReference type="InterPro" id="IPR003661">
    <property type="entry name" value="HisK_dim/P_dom"/>
</dbReference>
<dbReference type="InterPro" id="IPR029151">
    <property type="entry name" value="Sensor-like_sf"/>
</dbReference>
<evidence type="ECO:0000313" key="20">
    <source>
        <dbReference type="EMBL" id="TDT86739.1"/>
    </source>
</evidence>
<reference evidence="20 22" key="2">
    <citation type="submission" date="2019-03" db="EMBL/GenBank/DDBJ databases">
        <title>Genomic Encyclopedia of Type Strains, Phase IV (KMG-IV): sequencing the most valuable type-strain genomes for metagenomic binning, comparative biology and taxonomic classification.</title>
        <authorList>
            <person name="Goeker M."/>
        </authorList>
    </citation>
    <scope>NUCLEOTIDE SEQUENCE [LARGE SCALE GENOMIC DNA]</scope>
    <source>
        <strain evidence="20 22">DSM 101483</strain>
    </source>
</reference>
<dbReference type="Proteomes" id="UP000055611">
    <property type="component" value="Chromosome"/>
</dbReference>
<dbReference type="PANTHER" id="PTHR43065:SF46">
    <property type="entry name" value="C4-DICARBOXYLATE TRANSPORT SENSOR PROTEIN DCTB"/>
    <property type="match status" value="1"/>
</dbReference>
<dbReference type="EC" id="2.7.13.3" evidence="3"/>
<dbReference type="PIRSF" id="PIRSF036431">
    <property type="entry name" value="STHK_DctB"/>
    <property type="match status" value="1"/>
</dbReference>
<organism evidence="20 22">
    <name type="scientific">Pseudodesulfovibrio indicus</name>
    <dbReference type="NCBI Taxonomy" id="1716143"/>
    <lineage>
        <taxon>Bacteria</taxon>
        <taxon>Pseudomonadati</taxon>
        <taxon>Thermodesulfobacteriota</taxon>
        <taxon>Desulfovibrionia</taxon>
        <taxon>Desulfovibrionales</taxon>
        <taxon>Desulfovibrionaceae</taxon>
    </lineage>
</organism>
<dbReference type="PROSITE" id="PS50109">
    <property type="entry name" value="HIS_KIN"/>
    <property type="match status" value="1"/>
</dbReference>
<keyword evidence="6" id="KW-0597">Phosphoprotein</keyword>
<dbReference type="SMART" id="SM00388">
    <property type="entry name" value="HisKA"/>
    <property type="match status" value="1"/>
</dbReference>
<evidence type="ECO:0000256" key="16">
    <source>
        <dbReference type="SAM" id="Coils"/>
    </source>
</evidence>
<dbReference type="AlphaFoldDB" id="A0A126QRS9"/>
<gene>
    <name evidence="19" type="ORF">AWY79_17510</name>
    <name evidence="20" type="ORF">EDC59_11157</name>
</gene>
<evidence type="ECO:0000256" key="12">
    <source>
        <dbReference type="ARBA" id="ARBA00022989"/>
    </source>
</evidence>
<evidence type="ECO:0000256" key="3">
    <source>
        <dbReference type="ARBA" id="ARBA00012438"/>
    </source>
</evidence>
<dbReference type="SUPFAM" id="SSF55874">
    <property type="entry name" value="ATPase domain of HSP90 chaperone/DNA topoisomerase II/histidine kinase"/>
    <property type="match status" value="1"/>
</dbReference>
<evidence type="ECO:0000256" key="7">
    <source>
        <dbReference type="ARBA" id="ARBA00022679"/>
    </source>
</evidence>
<keyword evidence="8 17" id="KW-0812">Transmembrane</keyword>
<keyword evidence="14 17" id="KW-0472">Membrane</keyword>
<feature type="coiled-coil region" evidence="16">
    <location>
        <begin position="326"/>
        <end position="363"/>
    </location>
</feature>
<evidence type="ECO:0000259" key="18">
    <source>
        <dbReference type="PROSITE" id="PS50109"/>
    </source>
</evidence>
<dbReference type="RefSeq" id="WP_066806692.1">
    <property type="nucleotide sequence ID" value="NZ_CP014206.1"/>
</dbReference>
<dbReference type="OrthoDB" id="7568856at2"/>
<evidence type="ECO:0000256" key="5">
    <source>
        <dbReference type="ARBA" id="ARBA00022519"/>
    </source>
</evidence>
<dbReference type="Gene3D" id="3.30.450.20">
    <property type="entry name" value="PAS domain"/>
    <property type="match status" value="2"/>
</dbReference>
<dbReference type="CDD" id="cd00082">
    <property type="entry name" value="HisKA"/>
    <property type="match status" value="1"/>
</dbReference>
<evidence type="ECO:0000256" key="14">
    <source>
        <dbReference type="ARBA" id="ARBA00023136"/>
    </source>
</evidence>
<dbReference type="GO" id="GO:0000155">
    <property type="term" value="F:phosphorelay sensor kinase activity"/>
    <property type="evidence" value="ECO:0007669"/>
    <property type="project" value="InterPro"/>
</dbReference>
<proteinExistence type="predicted"/>
<dbReference type="EMBL" id="SOBK01000011">
    <property type="protein sequence ID" value="TDT86739.1"/>
    <property type="molecule type" value="Genomic_DNA"/>
</dbReference>
<dbReference type="FunFam" id="1.10.287.130:FF:000049">
    <property type="entry name" value="C4-dicarboxylate transport sensor protein DctB"/>
    <property type="match status" value="1"/>
</dbReference>
<dbReference type="InterPro" id="IPR036097">
    <property type="entry name" value="HisK_dim/P_sf"/>
</dbReference>
<dbReference type="PANTHER" id="PTHR43065">
    <property type="entry name" value="SENSOR HISTIDINE KINASE"/>
    <property type="match status" value="1"/>
</dbReference>
<evidence type="ECO:0000256" key="15">
    <source>
        <dbReference type="ARBA" id="ARBA00073143"/>
    </source>
</evidence>
<keyword evidence="4" id="KW-1003">Cell membrane</keyword>
<evidence type="ECO:0000256" key="8">
    <source>
        <dbReference type="ARBA" id="ARBA00022692"/>
    </source>
</evidence>
<dbReference type="InterPro" id="IPR017055">
    <property type="entry name" value="Sig_transdc_His_kinase_DctB"/>
</dbReference>
<dbReference type="SUPFAM" id="SSF47384">
    <property type="entry name" value="Homodimeric domain of signal transducing histidine kinase"/>
    <property type="match status" value="1"/>
</dbReference>
<evidence type="ECO:0000256" key="13">
    <source>
        <dbReference type="ARBA" id="ARBA00023012"/>
    </source>
</evidence>
<name>A0A126QRS9_9BACT</name>
<evidence type="ECO:0000256" key="2">
    <source>
        <dbReference type="ARBA" id="ARBA00004429"/>
    </source>
</evidence>
<reference evidence="19 21" key="1">
    <citation type="journal article" date="2016" name="Front. Microbiol.">
        <title>Genome Sequence of the Piezophilic, Mesophilic Sulfate-Reducing Bacterium Desulfovibrio indicus J2T.</title>
        <authorList>
            <person name="Cao J."/>
            <person name="Maignien L."/>
            <person name="Shao Z."/>
            <person name="Alain K."/>
            <person name="Jebbar M."/>
        </authorList>
    </citation>
    <scope>NUCLEOTIDE SEQUENCE [LARGE SCALE GENOMIC DNA]</scope>
    <source>
        <strain evidence="19 21">J2</strain>
    </source>
</reference>
<evidence type="ECO:0000313" key="22">
    <source>
        <dbReference type="Proteomes" id="UP000295506"/>
    </source>
</evidence>
<dbReference type="InterPro" id="IPR005467">
    <property type="entry name" value="His_kinase_dom"/>
</dbReference>
<evidence type="ECO:0000256" key="6">
    <source>
        <dbReference type="ARBA" id="ARBA00022553"/>
    </source>
</evidence>
<comment type="subcellular location">
    <subcellularLocation>
        <location evidence="2">Cell inner membrane</location>
        <topology evidence="2">Multi-pass membrane protein</topology>
    </subcellularLocation>
</comment>
<dbReference type="KEGG" id="dej:AWY79_17510"/>
<dbReference type="PRINTS" id="PR00344">
    <property type="entry name" value="BCTRLSENSOR"/>
</dbReference>
<evidence type="ECO:0000256" key="17">
    <source>
        <dbReference type="SAM" id="Phobius"/>
    </source>
</evidence>
<keyword evidence="9" id="KW-0547">Nucleotide-binding</keyword>
<feature type="domain" description="Histidine kinase" evidence="18">
    <location>
        <begin position="372"/>
        <end position="585"/>
    </location>
</feature>
<evidence type="ECO:0000256" key="11">
    <source>
        <dbReference type="ARBA" id="ARBA00022840"/>
    </source>
</evidence>
<sequence length="592" mass="67188">MKLNETRFNAPAVTMGLLLLVGLPFIVGLLVQYDYLQELKQVSDERLTLYEMTLDSELRKYEYLPYLISENGMVSAFLTKGGEGVPVNRFLKRVNTIAESSVVYIIGTDGVVKAASNWDRPNAFIGLDLGFRPYFRDAMEGRQGTFFGVGITRGEPGIYISHPIKDRDEVIGVAVAKIALSPLEHLWKEGGETLFVTDANGVIVLTSRPSWKYMSLTPLDEGTIQEIHNREHYPRFQLKHLPWKTRTRFGFVQETTIGKERFLMNTRGISGTDWKISYLTPQAPLWERTLGVSLTTFVLLGLAVLTRLFLRERRQREISRQQAVEANRIRDINRQLEQEVEERKRTEHELRAAQEELIQAGKLAALGEMATAIAHELNQPIAATKTYVASCRLMLKRDKLDDLDPTLRKVSELGDRMAKVTGQLKSFARKTTDKEIEFDLRQAVKEALNLMKHQFVVENCDLKLSMPGQPVQVMGDRMRMEQVLINLFRNGLDALQDTPEPLIGVRLYEDGDRATIHVWDNGPGIAEEVGKKIFEPFVTTKKEGIGVGLGLSISYKIVKDMRGDFRVANREPNGAEFFIHLPLCKHQQEAKL</sequence>
<dbReference type="InterPro" id="IPR004358">
    <property type="entry name" value="Sig_transdc_His_kin-like_C"/>
</dbReference>
<dbReference type="InterPro" id="IPR033479">
    <property type="entry name" value="dCache_1"/>
</dbReference>
<dbReference type="Pfam" id="PF02518">
    <property type="entry name" value="HATPase_c"/>
    <property type="match status" value="1"/>
</dbReference>
<accession>A0A126QRS9</accession>
<dbReference type="InterPro" id="IPR036890">
    <property type="entry name" value="HATPase_C_sf"/>
</dbReference>
<keyword evidence="5" id="KW-0997">Cell inner membrane</keyword>
<evidence type="ECO:0000256" key="10">
    <source>
        <dbReference type="ARBA" id="ARBA00022777"/>
    </source>
</evidence>
<protein>
    <recommendedName>
        <fullName evidence="15">C4-dicarboxylate transport sensor protein DctB</fullName>
        <ecNumber evidence="3">2.7.13.3</ecNumber>
    </recommendedName>
</protein>
<dbReference type="InterPro" id="IPR003594">
    <property type="entry name" value="HATPase_dom"/>
</dbReference>
<evidence type="ECO:0000256" key="1">
    <source>
        <dbReference type="ARBA" id="ARBA00000085"/>
    </source>
</evidence>
<dbReference type="GO" id="GO:0005886">
    <property type="term" value="C:plasma membrane"/>
    <property type="evidence" value="ECO:0007669"/>
    <property type="project" value="UniProtKB-SubCell"/>
</dbReference>
<keyword evidence="16" id="KW-0175">Coiled coil</keyword>
<keyword evidence="11" id="KW-0067">ATP-binding</keyword>
<comment type="catalytic activity">
    <reaction evidence="1">
        <text>ATP + protein L-histidine = ADP + protein N-phospho-L-histidine.</text>
        <dbReference type="EC" id="2.7.13.3"/>
    </reaction>
</comment>
<keyword evidence="7" id="KW-0808">Transferase</keyword>
<keyword evidence="12 17" id="KW-1133">Transmembrane helix</keyword>
<dbReference type="Gene3D" id="3.30.565.10">
    <property type="entry name" value="Histidine kinase-like ATPase, C-terminal domain"/>
    <property type="match status" value="1"/>
</dbReference>
<evidence type="ECO:0000313" key="19">
    <source>
        <dbReference type="EMBL" id="AMK12773.1"/>
    </source>
</evidence>
<dbReference type="Pfam" id="PF02743">
    <property type="entry name" value="dCache_1"/>
    <property type="match status" value="1"/>
</dbReference>
<evidence type="ECO:0000313" key="21">
    <source>
        <dbReference type="Proteomes" id="UP000055611"/>
    </source>
</evidence>
<dbReference type="SMART" id="SM00387">
    <property type="entry name" value="HATPase_c"/>
    <property type="match status" value="1"/>
</dbReference>
<dbReference type="GO" id="GO:0005524">
    <property type="term" value="F:ATP binding"/>
    <property type="evidence" value="ECO:0007669"/>
    <property type="project" value="UniProtKB-KW"/>
</dbReference>
<feature type="transmembrane region" description="Helical" evidence="17">
    <location>
        <begin position="12"/>
        <end position="33"/>
    </location>
</feature>
<dbReference type="EMBL" id="CP014206">
    <property type="protein sequence ID" value="AMK12773.1"/>
    <property type="molecule type" value="Genomic_DNA"/>
</dbReference>
<dbReference type="Gene3D" id="1.10.287.130">
    <property type="match status" value="1"/>
</dbReference>
<keyword evidence="10 20" id="KW-0418">Kinase</keyword>
<dbReference type="SUPFAM" id="SSF103190">
    <property type="entry name" value="Sensory domain-like"/>
    <property type="match status" value="1"/>
</dbReference>